<evidence type="ECO:0000313" key="3">
    <source>
        <dbReference type="Proteomes" id="UP000238164"/>
    </source>
</evidence>
<proteinExistence type="predicted"/>
<accession>A0A2N9JHE9</accession>
<feature type="compositionally biased region" description="Basic and acidic residues" evidence="1">
    <location>
        <begin position="69"/>
        <end position="84"/>
    </location>
</feature>
<reference evidence="2 3" key="1">
    <citation type="submission" date="2018-02" db="EMBL/GenBank/DDBJ databases">
        <authorList>
            <person name="Cohen D.B."/>
            <person name="Kent A.D."/>
        </authorList>
    </citation>
    <scope>NUCLEOTIDE SEQUENCE [LARGE SCALE GENOMIC DNA]</scope>
    <source>
        <strain evidence="2">1</strain>
    </source>
</reference>
<protein>
    <submittedName>
        <fullName evidence="2">Uncharacterized protein</fullName>
    </submittedName>
</protein>
<feature type="region of interest" description="Disordered" evidence="1">
    <location>
        <begin position="30"/>
        <end position="108"/>
    </location>
</feature>
<feature type="compositionally biased region" description="Polar residues" evidence="1">
    <location>
        <begin position="36"/>
        <end position="53"/>
    </location>
</feature>
<keyword evidence="3" id="KW-1185">Reference proteome</keyword>
<feature type="compositionally biased region" description="Polar residues" evidence="1">
    <location>
        <begin position="97"/>
        <end position="108"/>
    </location>
</feature>
<dbReference type="EMBL" id="LT985188">
    <property type="protein sequence ID" value="SPD86982.1"/>
    <property type="molecule type" value="Genomic_DNA"/>
</dbReference>
<evidence type="ECO:0000313" key="2">
    <source>
        <dbReference type="EMBL" id="SPD86982.1"/>
    </source>
</evidence>
<evidence type="ECO:0000256" key="1">
    <source>
        <dbReference type="SAM" id="MobiDB-lite"/>
    </source>
</evidence>
<dbReference type="AlphaFoldDB" id="A0A2N9JHE9"/>
<organism evidence="2 3">
    <name type="scientific">Micropruina glycogenica</name>
    <dbReference type="NCBI Taxonomy" id="75385"/>
    <lineage>
        <taxon>Bacteria</taxon>
        <taxon>Bacillati</taxon>
        <taxon>Actinomycetota</taxon>
        <taxon>Actinomycetes</taxon>
        <taxon>Propionibacteriales</taxon>
        <taxon>Nocardioidaceae</taxon>
        <taxon>Micropruina</taxon>
    </lineage>
</organism>
<name>A0A2N9JHE9_9ACTN</name>
<gene>
    <name evidence="2" type="ORF">MPLG2_1952</name>
</gene>
<dbReference type="Proteomes" id="UP000238164">
    <property type="component" value="Chromosome 1"/>
</dbReference>
<dbReference type="KEGG" id="mgg:MPLG2_1952"/>
<sequence>MNQSAKAARQSWLLRHPTVCASRWSWRKLHRADQPSDPTRQQTASAVTHSAQADISALASRAHCSHGQQAEDRAGDRRRSDRGRGGVRRLVSRLQQRDSITSATGQTS</sequence>